<name>A0A2W1LDC5_9BACL</name>
<dbReference type="AlphaFoldDB" id="A0A2W1LDC5"/>
<evidence type="ECO:0000313" key="2">
    <source>
        <dbReference type="Proteomes" id="UP000249522"/>
    </source>
</evidence>
<sequence>MKHLLPINQDPPLKSYSSHAFTTAIMSQNQQSDAVPDAVFDHVSVSGAAQAGWSSADVGAHGNGGAGPFEPDNGCFSVHGIQGDITSTADTFRFVHTVLYGDGTITARLAGHKPVHVWSKAGLMIRESLEPGSKFVMTAATPSTNGKWSLCRGTADGECSGQQIGHDYREVWLRLIRAGADIQVYASACGEVWRLAASYTCEMKGVLYIGLAVTTGACSWSKWYYSNYIQLRCFKDFQSNYDVPFDFYMGIRRDRNYYYLNPYLQAHSLSHRFLARAFPDLVSFLIQCLNSGLYIDLMLDEYFIPERRAYKQTKYDHANLIYGYDTGSEQFLLLGHSPGGVFKASAASFQAVREAYGEGHPHCDVQLYSPSPIGNEYEFDIRTVTAALREYAESVNPHLPVRGFRNEVQDVYGMEVYRSLASNLPDHWRDIRPFVVLHEHKKLMIERVGYMHQQGYLSHDEQLEFQSRFLQLMSRLETLRNLIIMAQVKGTASIVHDIRKGLENAAGVDAEITRDLIGVLSRWDKEL</sequence>
<accession>A0A2W1LDC5</accession>
<evidence type="ECO:0000313" key="1">
    <source>
        <dbReference type="EMBL" id="PZD96803.1"/>
    </source>
</evidence>
<dbReference type="Gene3D" id="2.60.120.200">
    <property type="match status" value="1"/>
</dbReference>
<comment type="caution">
    <text evidence="1">The sequence shown here is derived from an EMBL/GenBank/DDBJ whole genome shotgun (WGS) entry which is preliminary data.</text>
</comment>
<dbReference type="OrthoDB" id="2624539at2"/>
<proteinExistence type="predicted"/>
<keyword evidence="2" id="KW-1185">Reference proteome</keyword>
<dbReference type="RefSeq" id="WP_111145814.1">
    <property type="nucleotide sequence ID" value="NZ_QKRB01000036.1"/>
</dbReference>
<dbReference type="Proteomes" id="UP000249522">
    <property type="component" value="Unassembled WGS sequence"/>
</dbReference>
<dbReference type="EMBL" id="QKRB01000036">
    <property type="protein sequence ID" value="PZD96803.1"/>
    <property type="molecule type" value="Genomic_DNA"/>
</dbReference>
<gene>
    <name evidence="1" type="ORF">DNH61_06290</name>
</gene>
<organism evidence="1 2">
    <name type="scientific">Paenibacillus sambharensis</name>
    <dbReference type="NCBI Taxonomy" id="1803190"/>
    <lineage>
        <taxon>Bacteria</taxon>
        <taxon>Bacillati</taxon>
        <taxon>Bacillota</taxon>
        <taxon>Bacilli</taxon>
        <taxon>Bacillales</taxon>
        <taxon>Paenibacillaceae</taxon>
        <taxon>Paenibacillus</taxon>
    </lineage>
</organism>
<protein>
    <submittedName>
        <fullName evidence="1">Uncharacterized protein</fullName>
    </submittedName>
</protein>
<reference evidence="1 2" key="1">
    <citation type="submission" date="2018-06" db="EMBL/GenBank/DDBJ databases">
        <title>Paenibacillus imtechensis sp. nov.</title>
        <authorList>
            <person name="Pinnaka A.K."/>
            <person name="Singh H."/>
            <person name="Kaur M."/>
        </authorList>
    </citation>
    <scope>NUCLEOTIDE SEQUENCE [LARGE SCALE GENOMIC DNA]</scope>
    <source>
        <strain evidence="1 2">SMB1</strain>
    </source>
</reference>